<feature type="transmembrane region" description="Helical" evidence="14">
    <location>
        <begin position="272"/>
        <end position="293"/>
    </location>
</feature>
<dbReference type="AlphaFoldDB" id="A0A2N3HHU2"/>
<dbReference type="GO" id="GO:0015293">
    <property type="term" value="F:symporter activity"/>
    <property type="evidence" value="ECO:0007669"/>
    <property type="project" value="UniProtKB-KW"/>
</dbReference>
<keyword evidence="5 14" id="KW-0812">Transmembrane</keyword>
<evidence type="ECO:0000256" key="13">
    <source>
        <dbReference type="RuleBase" id="RU362091"/>
    </source>
</evidence>
<keyword evidence="11" id="KW-0739">Sodium transport</keyword>
<evidence type="ECO:0000256" key="11">
    <source>
        <dbReference type="ARBA" id="ARBA00023201"/>
    </source>
</evidence>
<keyword evidence="4" id="KW-1003">Cell membrane</keyword>
<dbReference type="InterPro" id="IPR050277">
    <property type="entry name" value="Sodium:Solute_Symporter"/>
</dbReference>
<dbReference type="Pfam" id="PF00474">
    <property type="entry name" value="SSF"/>
    <property type="match status" value="1"/>
</dbReference>
<keyword evidence="16" id="KW-1185">Reference proteome</keyword>
<feature type="transmembrane region" description="Helical" evidence="14">
    <location>
        <begin position="7"/>
        <end position="26"/>
    </location>
</feature>
<evidence type="ECO:0000256" key="4">
    <source>
        <dbReference type="ARBA" id="ARBA00022475"/>
    </source>
</evidence>
<organism evidence="15 16">
    <name type="scientific">Confluentibacter flavum</name>
    <dbReference type="NCBI Taxonomy" id="1909700"/>
    <lineage>
        <taxon>Bacteria</taxon>
        <taxon>Pseudomonadati</taxon>
        <taxon>Bacteroidota</taxon>
        <taxon>Flavobacteriia</taxon>
        <taxon>Flavobacteriales</taxon>
        <taxon>Flavobacteriaceae</taxon>
        <taxon>Confluentibacter</taxon>
    </lineage>
</organism>
<feature type="transmembrane region" description="Helical" evidence="14">
    <location>
        <begin position="418"/>
        <end position="434"/>
    </location>
</feature>
<reference evidence="15 16" key="1">
    <citation type="submission" date="2017-12" db="EMBL/GenBank/DDBJ databases">
        <title>Confluentibacter flavum sp. nov., isolated from the saline lake.</title>
        <authorList>
            <person name="Yu L."/>
        </authorList>
    </citation>
    <scope>NUCLEOTIDE SEQUENCE [LARGE SCALE GENOMIC DNA]</scope>
    <source>
        <strain evidence="15 16">3B</strain>
    </source>
</reference>
<feature type="transmembrane region" description="Helical" evidence="14">
    <location>
        <begin position="454"/>
        <end position="471"/>
    </location>
</feature>
<keyword evidence="7 14" id="KW-1133">Transmembrane helix</keyword>
<evidence type="ECO:0000313" key="15">
    <source>
        <dbReference type="EMBL" id="PKQ44452.1"/>
    </source>
</evidence>
<feature type="transmembrane region" description="Helical" evidence="14">
    <location>
        <begin position="535"/>
        <end position="556"/>
    </location>
</feature>
<dbReference type="PANTHER" id="PTHR48086">
    <property type="entry name" value="SODIUM/PROLINE SYMPORTER-RELATED"/>
    <property type="match status" value="1"/>
</dbReference>
<dbReference type="Gene3D" id="1.20.1730.10">
    <property type="entry name" value="Sodium/glucose cotransporter"/>
    <property type="match status" value="1"/>
</dbReference>
<feature type="transmembrane region" description="Helical" evidence="14">
    <location>
        <begin position="187"/>
        <end position="208"/>
    </location>
</feature>
<dbReference type="InterPro" id="IPR001734">
    <property type="entry name" value="Na/solute_symporter"/>
</dbReference>
<evidence type="ECO:0000256" key="3">
    <source>
        <dbReference type="ARBA" id="ARBA00022448"/>
    </source>
</evidence>
<proteinExistence type="inferred from homology"/>
<keyword evidence="3" id="KW-0813">Transport</keyword>
<evidence type="ECO:0000256" key="10">
    <source>
        <dbReference type="ARBA" id="ARBA00023136"/>
    </source>
</evidence>
<evidence type="ECO:0000256" key="12">
    <source>
        <dbReference type="ARBA" id="ARBA00033708"/>
    </source>
</evidence>
<comment type="subcellular location">
    <subcellularLocation>
        <location evidence="1">Cell membrane</location>
        <topology evidence="1">Multi-pass membrane protein</topology>
    </subcellularLocation>
</comment>
<dbReference type="InterPro" id="IPR038377">
    <property type="entry name" value="Na/Glc_symporter_sf"/>
</dbReference>
<keyword evidence="8" id="KW-0915">Sodium</keyword>
<dbReference type="OrthoDB" id="9814523at2"/>
<dbReference type="GO" id="GO:0005886">
    <property type="term" value="C:plasma membrane"/>
    <property type="evidence" value="ECO:0007669"/>
    <property type="project" value="UniProtKB-SubCell"/>
</dbReference>
<comment type="similarity">
    <text evidence="2 13">Belongs to the sodium:solute symporter (SSF) (TC 2.A.21) family.</text>
</comment>
<feature type="transmembrane region" description="Helical" evidence="14">
    <location>
        <begin position="391"/>
        <end position="411"/>
    </location>
</feature>
<dbReference type="CDD" id="cd10322">
    <property type="entry name" value="SLC5sbd"/>
    <property type="match status" value="1"/>
</dbReference>
<comment type="catalytic activity">
    <reaction evidence="12">
        <text>L-proline(in) + Na(+)(in) = L-proline(out) + Na(+)(out)</text>
        <dbReference type="Rhea" id="RHEA:28967"/>
        <dbReference type="ChEBI" id="CHEBI:29101"/>
        <dbReference type="ChEBI" id="CHEBI:60039"/>
    </reaction>
</comment>
<evidence type="ECO:0000256" key="14">
    <source>
        <dbReference type="SAM" id="Phobius"/>
    </source>
</evidence>
<protein>
    <recommendedName>
        <fullName evidence="17">Transporter</fullName>
    </recommendedName>
</protein>
<evidence type="ECO:0000256" key="1">
    <source>
        <dbReference type="ARBA" id="ARBA00004651"/>
    </source>
</evidence>
<keyword evidence="6" id="KW-0769">Symport</keyword>
<dbReference type="GO" id="GO:0006814">
    <property type="term" value="P:sodium ion transport"/>
    <property type="evidence" value="ECO:0007669"/>
    <property type="project" value="UniProtKB-KW"/>
</dbReference>
<dbReference type="Proteomes" id="UP000233435">
    <property type="component" value="Unassembled WGS sequence"/>
</dbReference>
<name>A0A2N3HHU2_9FLAO</name>
<feature type="transmembrane region" description="Helical" evidence="14">
    <location>
        <begin position="158"/>
        <end position="180"/>
    </location>
</feature>
<accession>A0A2N3HHU2</accession>
<feature type="transmembrane region" description="Helical" evidence="14">
    <location>
        <begin position="363"/>
        <end position="385"/>
    </location>
</feature>
<dbReference type="PANTHER" id="PTHR48086:SF3">
    <property type="entry name" value="SODIUM_PROLINE SYMPORTER"/>
    <property type="match status" value="1"/>
</dbReference>
<feature type="transmembrane region" description="Helical" evidence="14">
    <location>
        <begin position="119"/>
        <end position="138"/>
    </location>
</feature>
<evidence type="ECO:0000256" key="6">
    <source>
        <dbReference type="ARBA" id="ARBA00022847"/>
    </source>
</evidence>
<dbReference type="PROSITE" id="PS50283">
    <property type="entry name" value="NA_SOLUT_SYMP_3"/>
    <property type="match status" value="1"/>
</dbReference>
<feature type="transmembrane region" description="Helical" evidence="14">
    <location>
        <begin position="313"/>
        <end position="331"/>
    </location>
</feature>
<evidence type="ECO:0000256" key="2">
    <source>
        <dbReference type="ARBA" id="ARBA00006434"/>
    </source>
</evidence>
<evidence type="ECO:0000256" key="7">
    <source>
        <dbReference type="ARBA" id="ARBA00022989"/>
    </source>
</evidence>
<dbReference type="RefSeq" id="WP_106660428.1">
    <property type="nucleotide sequence ID" value="NZ_PJEO01000050.1"/>
</dbReference>
<sequence length="559" mass="62806">MKNEFSWLDILVIAIYFISITSYGLWLTRKVKNSDDYFRGNRSFNKWIMIAQGFGAGTHSENFVAQTGASFQMGFASIWYQWKNLVITPFYWLIAPWYRRSERTTVGEIIEDRYGKKMGLFYSIFAILFFIFAQGAMLKGAGKVISIATSNMISTDGVVYAMTVAFIIYSFFGGLVSSAYATFIQGFMIIVLSIMLIPLGIGEVGGITGIKKSLPLHFFNLFSPELGIGWFTILMLALNGVIGITAQPHMVSMCATGVTERAGRIGQTYGSFVKRTVTIGWAFTGLIVAALVIKNGVNLDDPEMAFGYATRELLFPGLLGLMVASILAANMSSASNFMVNTGALFTQNIYKGYIKKNPTDKELLWTGRLSSLFLTTLGVIFALYINSVLNAFLFTETIAAFMGIMMFGGMVWKKANRYGAIMAVLSSFILYYYLNYIHAGSFELVYEWRPEPFGWSMLMGFGMLVLVSLLTKSEPKEQTDKFFDNLLRLSDEKRIKNGQKPLAAEMGHDLLLLDLPSWFTKERWKGFPKRYKEDINGFIFAWLFVGCLLLLAWGILQIF</sequence>
<dbReference type="EMBL" id="PJEO01000050">
    <property type="protein sequence ID" value="PKQ44452.1"/>
    <property type="molecule type" value="Genomic_DNA"/>
</dbReference>
<evidence type="ECO:0000256" key="5">
    <source>
        <dbReference type="ARBA" id="ARBA00022692"/>
    </source>
</evidence>
<keyword evidence="10 14" id="KW-0472">Membrane</keyword>
<feature type="transmembrane region" description="Helical" evidence="14">
    <location>
        <begin position="228"/>
        <end position="251"/>
    </location>
</feature>
<evidence type="ECO:0000313" key="16">
    <source>
        <dbReference type="Proteomes" id="UP000233435"/>
    </source>
</evidence>
<comment type="caution">
    <text evidence="15">The sequence shown here is derived from an EMBL/GenBank/DDBJ whole genome shotgun (WGS) entry which is preliminary data.</text>
</comment>
<keyword evidence="9" id="KW-0406">Ion transport</keyword>
<evidence type="ECO:0000256" key="9">
    <source>
        <dbReference type="ARBA" id="ARBA00023065"/>
    </source>
</evidence>
<evidence type="ECO:0008006" key="17">
    <source>
        <dbReference type="Google" id="ProtNLM"/>
    </source>
</evidence>
<evidence type="ECO:0000256" key="8">
    <source>
        <dbReference type="ARBA" id="ARBA00023053"/>
    </source>
</evidence>
<gene>
    <name evidence="15" type="ORF">CSW08_13665</name>
</gene>